<dbReference type="AlphaFoldDB" id="A0A0D3JMG5"/>
<evidence type="ECO:0000256" key="1">
    <source>
        <dbReference type="ARBA" id="ARBA00001974"/>
    </source>
</evidence>
<evidence type="ECO:0000313" key="11">
    <source>
        <dbReference type="Proteomes" id="UP000013827"/>
    </source>
</evidence>
<organism evidence="10 11">
    <name type="scientific">Emiliania huxleyi (strain CCMP1516)</name>
    <dbReference type="NCBI Taxonomy" id="280463"/>
    <lineage>
        <taxon>Eukaryota</taxon>
        <taxon>Haptista</taxon>
        <taxon>Haptophyta</taxon>
        <taxon>Prymnesiophyceae</taxon>
        <taxon>Isochrysidales</taxon>
        <taxon>Noelaerhabdaceae</taxon>
        <taxon>Emiliania</taxon>
    </lineage>
</organism>
<dbReference type="InterPro" id="IPR017927">
    <property type="entry name" value="FAD-bd_FR_type"/>
</dbReference>
<dbReference type="PaxDb" id="2903-EOD24700"/>
<accession>A0A0D3JMG5</accession>
<evidence type="ECO:0000256" key="2">
    <source>
        <dbReference type="ARBA" id="ARBA00022630"/>
    </source>
</evidence>
<dbReference type="HOGENOM" id="CLU_003827_9_1_1"/>
<dbReference type="Pfam" id="PF00970">
    <property type="entry name" value="FAD_binding_6"/>
    <property type="match status" value="1"/>
</dbReference>
<feature type="binding site" evidence="6">
    <location>
        <position position="95"/>
    </location>
    <ligand>
        <name>FAD</name>
        <dbReference type="ChEBI" id="CHEBI:57692"/>
    </ligand>
</feature>
<sequence>MLAASLTTASVPPADTCSAAGSLPYTLTNKTRLSPDSWLLRFALPRRYLGDDPSLPTCLKVLHPEGTDEAGRPKRLEKSYSPVSHPATEGSVDLVVKAYEPRPGGGVGTWLCGLEEGAVMHAVLKAKRVMHGDAAVVGRWQHVGLVGGGTGIAPLLQIARILLEDTGSAPAASVRLLSVNRREEDILARQELEALAAAHPDRFRVSYSLTAPPAGWEGLTGRGSAELITAALPPPRGDGSTMVLVCGTDGFVELWGGPVARAPKQPGEKKGAKVQGPLLGLLAEAGFDASEVFKY</sequence>
<feature type="compositionally biased region" description="Basic and acidic residues" evidence="8">
    <location>
        <begin position="63"/>
        <end position="78"/>
    </location>
</feature>
<keyword evidence="5 7" id="KW-0520">NAD</keyword>
<dbReference type="PROSITE" id="PS51384">
    <property type="entry name" value="FAD_FR"/>
    <property type="match status" value="1"/>
</dbReference>
<evidence type="ECO:0000259" key="9">
    <source>
        <dbReference type="PROSITE" id="PS51384"/>
    </source>
</evidence>
<comment type="similarity">
    <text evidence="7">Belongs to the flavoprotein pyridine nucleotide cytochrome reductase family.</text>
</comment>
<reference evidence="10" key="2">
    <citation type="submission" date="2024-10" db="UniProtKB">
        <authorList>
            <consortium name="EnsemblProtists"/>
        </authorList>
    </citation>
    <scope>IDENTIFICATION</scope>
</reference>
<dbReference type="RefSeq" id="XP_005777129.1">
    <property type="nucleotide sequence ID" value="XM_005777072.1"/>
</dbReference>
<keyword evidence="11" id="KW-1185">Reference proteome</keyword>
<dbReference type="InterPro" id="IPR001709">
    <property type="entry name" value="Flavoprot_Pyr_Nucl_cyt_Rdtase"/>
</dbReference>
<keyword evidence="2 6" id="KW-0285">Flavoprotein</keyword>
<dbReference type="Proteomes" id="UP000013827">
    <property type="component" value="Unassembled WGS sequence"/>
</dbReference>
<dbReference type="PRINTS" id="PR00406">
    <property type="entry name" value="CYTB5RDTASE"/>
</dbReference>
<dbReference type="KEGG" id="ehx:EMIHUDRAFT_101090"/>
<protein>
    <recommendedName>
        <fullName evidence="7">NADH-cytochrome b5 reductase</fullName>
        <ecNumber evidence="7">1.6.2.2</ecNumber>
    </recommendedName>
</protein>
<dbReference type="PRINTS" id="PR00371">
    <property type="entry name" value="FPNCR"/>
</dbReference>
<evidence type="ECO:0000256" key="8">
    <source>
        <dbReference type="SAM" id="MobiDB-lite"/>
    </source>
</evidence>
<dbReference type="OMA" id="HVMNNTR"/>
<evidence type="ECO:0000256" key="6">
    <source>
        <dbReference type="PIRSR" id="PIRSR601834-1"/>
    </source>
</evidence>
<dbReference type="Gene3D" id="2.40.30.10">
    <property type="entry name" value="Translation factors"/>
    <property type="match status" value="1"/>
</dbReference>
<reference evidence="11" key="1">
    <citation type="journal article" date="2013" name="Nature">
        <title>Pan genome of the phytoplankton Emiliania underpins its global distribution.</title>
        <authorList>
            <person name="Read B.A."/>
            <person name="Kegel J."/>
            <person name="Klute M.J."/>
            <person name="Kuo A."/>
            <person name="Lefebvre S.C."/>
            <person name="Maumus F."/>
            <person name="Mayer C."/>
            <person name="Miller J."/>
            <person name="Monier A."/>
            <person name="Salamov A."/>
            <person name="Young J."/>
            <person name="Aguilar M."/>
            <person name="Claverie J.M."/>
            <person name="Frickenhaus S."/>
            <person name="Gonzalez K."/>
            <person name="Herman E.K."/>
            <person name="Lin Y.C."/>
            <person name="Napier J."/>
            <person name="Ogata H."/>
            <person name="Sarno A.F."/>
            <person name="Shmutz J."/>
            <person name="Schroeder D."/>
            <person name="de Vargas C."/>
            <person name="Verret F."/>
            <person name="von Dassow P."/>
            <person name="Valentin K."/>
            <person name="Van de Peer Y."/>
            <person name="Wheeler G."/>
            <person name="Dacks J.B."/>
            <person name="Delwiche C.F."/>
            <person name="Dyhrman S.T."/>
            <person name="Glockner G."/>
            <person name="John U."/>
            <person name="Richards T."/>
            <person name="Worden A.Z."/>
            <person name="Zhang X."/>
            <person name="Grigoriev I.V."/>
            <person name="Allen A.E."/>
            <person name="Bidle K."/>
            <person name="Borodovsky M."/>
            <person name="Bowler C."/>
            <person name="Brownlee C."/>
            <person name="Cock J.M."/>
            <person name="Elias M."/>
            <person name="Gladyshev V.N."/>
            <person name="Groth M."/>
            <person name="Guda C."/>
            <person name="Hadaegh A."/>
            <person name="Iglesias-Rodriguez M.D."/>
            <person name="Jenkins J."/>
            <person name="Jones B.M."/>
            <person name="Lawson T."/>
            <person name="Leese F."/>
            <person name="Lindquist E."/>
            <person name="Lobanov A."/>
            <person name="Lomsadze A."/>
            <person name="Malik S.B."/>
            <person name="Marsh M.E."/>
            <person name="Mackinder L."/>
            <person name="Mock T."/>
            <person name="Mueller-Roeber B."/>
            <person name="Pagarete A."/>
            <person name="Parker M."/>
            <person name="Probert I."/>
            <person name="Quesneville H."/>
            <person name="Raines C."/>
            <person name="Rensing S.A."/>
            <person name="Riano-Pachon D.M."/>
            <person name="Richier S."/>
            <person name="Rokitta S."/>
            <person name="Shiraiwa Y."/>
            <person name="Soanes D.M."/>
            <person name="van der Giezen M."/>
            <person name="Wahlund T.M."/>
            <person name="Williams B."/>
            <person name="Wilson W."/>
            <person name="Wolfe G."/>
            <person name="Wurch L.L."/>
        </authorList>
    </citation>
    <scope>NUCLEOTIDE SEQUENCE</scope>
</reference>
<keyword evidence="3 6" id="KW-0274">FAD</keyword>
<evidence type="ECO:0000256" key="5">
    <source>
        <dbReference type="ARBA" id="ARBA00023027"/>
    </source>
</evidence>
<dbReference type="EnsemblProtists" id="EOD24700">
    <property type="protein sequence ID" value="EOD24700"/>
    <property type="gene ID" value="EMIHUDRAFT_101090"/>
</dbReference>
<evidence type="ECO:0000256" key="4">
    <source>
        <dbReference type="ARBA" id="ARBA00023002"/>
    </source>
</evidence>
<dbReference type="PANTHER" id="PTHR19370">
    <property type="entry name" value="NADH-CYTOCHROME B5 REDUCTASE"/>
    <property type="match status" value="1"/>
</dbReference>
<evidence type="ECO:0000256" key="7">
    <source>
        <dbReference type="RuleBase" id="RU361226"/>
    </source>
</evidence>
<evidence type="ECO:0000313" key="10">
    <source>
        <dbReference type="EnsemblProtists" id="EOD24700"/>
    </source>
</evidence>
<dbReference type="EC" id="1.6.2.2" evidence="7"/>
<dbReference type="InterPro" id="IPR008333">
    <property type="entry name" value="Cbr1-like_FAD-bd_dom"/>
</dbReference>
<dbReference type="InterPro" id="IPR017938">
    <property type="entry name" value="Riboflavin_synthase-like_b-brl"/>
</dbReference>
<comment type="cofactor">
    <cofactor evidence="1 6 7">
        <name>FAD</name>
        <dbReference type="ChEBI" id="CHEBI:57692"/>
    </cofactor>
</comment>
<evidence type="ECO:0000256" key="3">
    <source>
        <dbReference type="ARBA" id="ARBA00022827"/>
    </source>
</evidence>
<dbReference type="Gene3D" id="3.40.50.80">
    <property type="entry name" value="Nucleotide-binding domain of ferredoxin-NADP reductase (FNR) module"/>
    <property type="match status" value="1"/>
</dbReference>
<dbReference type="SUPFAM" id="SSF52343">
    <property type="entry name" value="Ferredoxin reductase-like, C-terminal NADP-linked domain"/>
    <property type="match status" value="1"/>
</dbReference>
<feature type="region of interest" description="Disordered" evidence="8">
    <location>
        <begin position="63"/>
        <end position="85"/>
    </location>
</feature>
<dbReference type="GeneID" id="17270247"/>
<dbReference type="GO" id="GO:0090524">
    <property type="term" value="F:cytochrome-b5 reductase activity, acting on NADH"/>
    <property type="evidence" value="ECO:0007669"/>
    <property type="project" value="UniProtKB-EC"/>
</dbReference>
<feature type="binding site" evidence="6">
    <location>
        <position position="97"/>
    </location>
    <ligand>
        <name>FAD</name>
        <dbReference type="ChEBI" id="CHEBI:57692"/>
    </ligand>
</feature>
<dbReference type="eggNOG" id="KOG0534">
    <property type="taxonomic scope" value="Eukaryota"/>
</dbReference>
<dbReference type="InterPro" id="IPR001834">
    <property type="entry name" value="CBR-like"/>
</dbReference>
<dbReference type="PANTHER" id="PTHR19370:SF190">
    <property type="entry name" value="NADH-CYTOCHROME B5 REDUCTASE-LIKE PROTEIN"/>
    <property type="match status" value="1"/>
</dbReference>
<feature type="binding site" evidence="6">
    <location>
        <position position="80"/>
    </location>
    <ligand>
        <name>FAD</name>
        <dbReference type="ChEBI" id="CHEBI:57692"/>
    </ligand>
</feature>
<dbReference type="CDD" id="cd06183">
    <property type="entry name" value="cyt_b5_reduct_like"/>
    <property type="match status" value="1"/>
</dbReference>
<dbReference type="InterPro" id="IPR001433">
    <property type="entry name" value="OxRdtase_FAD/NAD-bd"/>
</dbReference>
<feature type="domain" description="FAD-binding FR-type" evidence="9">
    <location>
        <begin position="20"/>
        <end position="137"/>
    </location>
</feature>
<proteinExistence type="inferred from homology"/>
<dbReference type="InterPro" id="IPR039261">
    <property type="entry name" value="FNR_nucleotide-bd"/>
</dbReference>
<name>A0A0D3JMG5_EMIH1</name>
<comment type="catalytic activity">
    <reaction evidence="7">
        <text>2 Fe(III)-[cytochrome b5] + NADH = 2 Fe(II)-[cytochrome b5] + NAD(+) + H(+)</text>
        <dbReference type="Rhea" id="RHEA:46680"/>
        <dbReference type="Rhea" id="RHEA-COMP:10438"/>
        <dbReference type="Rhea" id="RHEA-COMP:10439"/>
        <dbReference type="ChEBI" id="CHEBI:15378"/>
        <dbReference type="ChEBI" id="CHEBI:29033"/>
        <dbReference type="ChEBI" id="CHEBI:29034"/>
        <dbReference type="ChEBI" id="CHEBI:57540"/>
        <dbReference type="ChEBI" id="CHEBI:57945"/>
        <dbReference type="EC" id="1.6.2.2"/>
    </reaction>
</comment>
<keyword evidence="4 7" id="KW-0560">Oxidoreductase</keyword>
<dbReference type="STRING" id="2903.R1EDB4"/>
<dbReference type="SUPFAM" id="SSF63380">
    <property type="entry name" value="Riboflavin synthase domain-like"/>
    <property type="match status" value="1"/>
</dbReference>
<dbReference type="Pfam" id="PF00175">
    <property type="entry name" value="NAD_binding_1"/>
    <property type="match status" value="1"/>
</dbReference>
<feature type="binding site" evidence="6">
    <location>
        <position position="107"/>
    </location>
    <ligand>
        <name>FAD</name>
        <dbReference type="ChEBI" id="CHEBI:57692"/>
    </ligand>
</feature>